<dbReference type="PANTHER" id="PTHR35936">
    <property type="entry name" value="MEMBRANE-BOUND LYTIC MUREIN TRANSGLYCOSYLASE F"/>
    <property type="match status" value="1"/>
</dbReference>
<dbReference type="EMBL" id="FOYR01000001">
    <property type="protein sequence ID" value="SFR33734.1"/>
    <property type="molecule type" value="Genomic_DNA"/>
</dbReference>
<evidence type="ECO:0000313" key="4">
    <source>
        <dbReference type="EMBL" id="SFR33734.1"/>
    </source>
</evidence>
<evidence type="ECO:0000256" key="2">
    <source>
        <dbReference type="SAM" id="SignalP"/>
    </source>
</evidence>
<evidence type="ECO:0000259" key="3">
    <source>
        <dbReference type="SMART" id="SM00062"/>
    </source>
</evidence>
<dbReference type="AlphaFoldDB" id="A0A1I6FUY6"/>
<dbReference type="Pfam" id="PF00497">
    <property type="entry name" value="SBP_bac_3"/>
    <property type="match status" value="1"/>
</dbReference>
<dbReference type="CDD" id="cd01004">
    <property type="entry name" value="PBP2_MidA_like"/>
    <property type="match status" value="1"/>
</dbReference>
<keyword evidence="1 2" id="KW-0732">Signal</keyword>
<dbReference type="Gene3D" id="3.40.190.10">
    <property type="entry name" value="Periplasmic binding protein-like II"/>
    <property type="match status" value="2"/>
</dbReference>
<gene>
    <name evidence="4" type="ORF">SAMN04488591_0364</name>
</gene>
<dbReference type="RefSeq" id="WP_091734648.1">
    <property type="nucleotide sequence ID" value="NZ_FOYR01000001.1"/>
</dbReference>
<dbReference type="SUPFAM" id="SSF53850">
    <property type="entry name" value="Periplasmic binding protein-like II"/>
    <property type="match status" value="1"/>
</dbReference>
<feature type="domain" description="Solute-binding protein family 3/N-terminal" evidence="3">
    <location>
        <begin position="62"/>
        <end position="288"/>
    </location>
</feature>
<accession>A0A1I6FUY6</accession>
<dbReference type="SMART" id="SM00062">
    <property type="entry name" value="PBPb"/>
    <property type="match status" value="1"/>
</dbReference>
<dbReference type="PANTHER" id="PTHR35936:SF17">
    <property type="entry name" value="ARGININE-BINDING EXTRACELLULAR PROTEIN ARTP"/>
    <property type="match status" value="1"/>
</dbReference>
<protein>
    <submittedName>
        <fullName evidence="4">Polar amino acid transport system substrate-binding protein</fullName>
    </submittedName>
</protein>
<dbReference type="InterPro" id="IPR001638">
    <property type="entry name" value="Solute-binding_3/MltF_N"/>
</dbReference>
<dbReference type="PROSITE" id="PS51257">
    <property type="entry name" value="PROKAR_LIPOPROTEIN"/>
    <property type="match status" value="1"/>
</dbReference>
<organism evidence="4 5">
    <name type="scientific">Microbacterium azadirachtae</name>
    <dbReference type="NCBI Taxonomy" id="582680"/>
    <lineage>
        <taxon>Bacteria</taxon>
        <taxon>Bacillati</taxon>
        <taxon>Actinomycetota</taxon>
        <taxon>Actinomycetes</taxon>
        <taxon>Micrococcales</taxon>
        <taxon>Microbacteriaceae</taxon>
        <taxon>Microbacterium</taxon>
    </lineage>
</organism>
<feature type="chain" id="PRO_5038773129" evidence="2">
    <location>
        <begin position="26"/>
        <end position="301"/>
    </location>
</feature>
<dbReference type="Proteomes" id="UP000198877">
    <property type="component" value="Unassembled WGS sequence"/>
</dbReference>
<sequence length="301" mass="31148">MIRITHAARTAALGVAVLTFSAGLAACSPAAGTSATPTAEPTIAKVDSAAALLPDAVKSAGVLKVAIPTNEPPTQFYRPGTQEMTGVNPDIARLIAQALGLKIQIQVTAFDAIIPGMAAGRYDLTVSSMTPTKARMEQLDFVDYVQMGSALAVPAGNPKHISLDTLCGAKVAVLEGSYQLTVNIPPITDKCKADGKPAPQLFQFSDTHQAISSVLSDRTDVVYADQPILGYAAKQEPRIALAGISDIAPVSVGIAHDTGTLKAVSAALIAIVASPEYKKVLDKYGLTSMAITDPRVNAAQG</sequence>
<evidence type="ECO:0000256" key="1">
    <source>
        <dbReference type="ARBA" id="ARBA00022729"/>
    </source>
</evidence>
<name>A0A1I6FUY6_9MICO</name>
<proteinExistence type="predicted"/>
<evidence type="ECO:0000313" key="5">
    <source>
        <dbReference type="Proteomes" id="UP000198877"/>
    </source>
</evidence>
<reference evidence="5" key="1">
    <citation type="submission" date="2016-10" db="EMBL/GenBank/DDBJ databases">
        <authorList>
            <person name="Varghese N."/>
            <person name="Submissions S."/>
        </authorList>
    </citation>
    <scope>NUCLEOTIDE SEQUENCE [LARGE SCALE GENOMIC DNA]</scope>
    <source>
        <strain evidence="5">CL127</strain>
    </source>
</reference>
<feature type="signal peptide" evidence="2">
    <location>
        <begin position="1"/>
        <end position="25"/>
    </location>
</feature>